<evidence type="ECO:0000256" key="5">
    <source>
        <dbReference type="ARBA" id="ARBA00023277"/>
    </source>
</evidence>
<keyword evidence="5" id="KW-0119">Carbohydrate metabolism</keyword>
<feature type="region of interest" description="Disordered" evidence="7">
    <location>
        <begin position="249"/>
        <end position="304"/>
    </location>
</feature>
<sequence>MKLTATFVAAAVALTGFVAAEAEPVNPHNIILPRALQPAAGSVISTCNRPGVIALTFDDGPGANMDALINTLNQAGAKATFFVTGTLYGCIYNRASSVKKAFDAGHQIASHTWSHPDLGGKSSNEIQTEMKRLEQAIVNIIGVRPTYMRAPYLSTGGQVQNYMRSDNYRIIQTDVDSQDWNNISAQSSFQRIQQAGASGNGHIVLMHETVSTTPGQLAPLVINWAKQNNLKMVTVAECLGDSEPYMNGAGGGNRDCNSPYVPGQTSSGNVPQPTSTTQQPQPTTSQQPQPTQTQPSNPGGGSVAKWGQCGGIGYSGPTSCVSGSSCQKINDWYSQCL</sequence>
<evidence type="ECO:0000256" key="2">
    <source>
        <dbReference type="ARBA" id="ARBA00022723"/>
    </source>
</evidence>
<evidence type="ECO:0000259" key="9">
    <source>
        <dbReference type="PROSITE" id="PS51164"/>
    </source>
</evidence>
<gene>
    <name evidence="11" type="ORF">BJ508DRAFT_419867</name>
</gene>
<dbReference type="STRING" id="1160509.A0A3N4HGU8"/>
<evidence type="ECO:0000256" key="7">
    <source>
        <dbReference type="SAM" id="MobiDB-lite"/>
    </source>
</evidence>
<dbReference type="SUPFAM" id="SSF88713">
    <property type="entry name" value="Glycoside hydrolase/deacetylase"/>
    <property type="match status" value="1"/>
</dbReference>
<dbReference type="PROSITE" id="PS51164">
    <property type="entry name" value="CBM1_2"/>
    <property type="match status" value="1"/>
</dbReference>
<feature type="chain" id="PRO_5017960192" evidence="8">
    <location>
        <begin position="23"/>
        <end position="337"/>
    </location>
</feature>
<dbReference type="PROSITE" id="PS00562">
    <property type="entry name" value="CBM1_1"/>
    <property type="match status" value="1"/>
</dbReference>
<dbReference type="Pfam" id="PF01522">
    <property type="entry name" value="Polysacc_deac_1"/>
    <property type="match status" value="1"/>
</dbReference>
<proteinExistence type="predicted"/>
<feature type="domain" description="CBM1" evidence="9">
    <location>
        <begin position="301"/>
        <end position="337"/>
    </location>
</feature>
<evidence type="ECO:0000256" key="1">
    <source>
        <dbReference type="ARBA" id="ARBA00001941"/>
    </source>
</evidence>
<keyword evidence="6" id="KW-0170">Cobalt</keyword>
<feature type="compositionally biased region" description="Low complexity" evidence="7">
    <location>
        <begin position="271"/>
        <end position="296"/>
    </location>
</feature>
<evidence type="ECO:0000259" key="10">
    <source>
        <dbReference type="PROSITE" id="PS51677"/>
    </source>
</evidence>
<evidence type="ECO:0000256" key="6">
    <source>
        <dbReference type="ARBA" id="ARBA00023285"/>
    </source>
</evidence>
<dbReference type="Gene3D" id="3.20.20.370">
    <property type="entry name" value="Glycoside hydrolase/deacetylase"/>
    <property type="match status" value="1"/>
</dbReference>
<dbReference type="SMART" id="SM00236">
    <property type="entry name" value="fCBD"/>
    <property type="match status" value="1"/>
</dbReference>
<accession>A0A3N4HGU8</accession>
<dbReference type="Proteomes" id="UP000275078">
    <property type="component" value="Unassembled WGS sequence"/>
</dbReference>
<name>A0A3N4HGU8_ASCIM</name>
<dbReference type="GO" id="GO:0016810">
    <property type="term" value="F:hydrolase activity, acting on carbon-nitrogen (but not peptide) bonds"/>
    <property type="evidence" value="ECO:0007669"/>
    <property type="project" value="InterPro"/>
</dbReference>
<dbReference type="SUPFAM" id="SSF57180">
    <property type="entry name" value="Cellulose-binding domain"/>
    <property type="match status" value="1"/>
</dbReference>
<dbReference type="GO" id="GO:0030248">
    <property type="term" value="F:cellulose binding"/>
    <property type="evidence" value="ECO:0007669"/>
    <property type="project" value="InterPro"/>
</dbReference>
<dbReference type="PANTHER" id="PTHR46471">
    <property type="entry name" value="CHITIN DEACETYLASE"/>
    <property type="match status" value="1"/>
</dbReference>
<dbReference type="InterPro" id="IPR011330">
    <property type="entry name" value="Glyco_hydro/deAcase_b/a-brl"/>
</dbReference>
<dbReference type="PANTHER" id="PTHR46471:SF9">
    <property type="entry name" value="CHITIN DEACETYLASE"/>
    <property type="match status" value="1"/>
</dbReference>
<reference evidence="11 12" key="1">
    <citation type="journal article" date="2018" name="Nat. Ecol. Evol.">
        <title>Pezizomycetes genomes reveal the molecular basis of ectomycorrhizal truffle lifestyle.</title>
        <authorList>
            <person name="Murat C."/>
            <person name="Payen T."/>
            <person name="Noel B."/>
            <person name="Kuo A."/>
            <person name="Morin E."/>
            <person name="Chen J."/>
            <person name="Kohler A."/>
            <person name="Krizsan K."/>
            <person name="Balestrini R."/>
            <person name="Da Silva C."/>
            <person name="Montanini B."/>
            <person name="Hainaut M."/>
            <person name="Levati E."/>
            <person name="Barry K.W."/>
            <person name="Belfiori B."/>
            <person name="Cichocki N."/>
            <person name="Clum A."/>
            <person name="Dockter R.B."/>
            <person name="Fauchery L."/>
            <person name="Guy J."/>
            <person name="Iotti M."/>
            <person name="Le Tacon F."/>
            <person name="Lindquist E.A."/>
            <person name="Lipzen A."/>
            <person name="Malagnac F."/>
            <person name="Mello A."/>
            <person name="Molinier V."/>
            <person name="Miyauchi S."/>
            <person name="Poulain J."/>
            <person name="Riccioni C."/>
            <person name="Rubini A."/>
            <person name="Sitrit Y."/>
            <person name="Splivallo R."/>
            <person name="Traeger S."/>
            <person name="Wang M."/>
            <person name="Zifcakova L."/>
            <person name="Wipf D."/>
            <person name="Zambonelli A."/>
            <person name="Paolocci F."/>
            <person name="Nowrousian M."/>
            <person name="Ottonello S."/>
            <person name="Baldrian P."/>
            <person name="Spatafora J.W."/>
            <person name="Henrissat B."/>
            <person name="Nagy L.G."/>
            <person name="Aury J.M."/>
            <person name="Wincker P."/>
            <person name="Grigoriev I.V."/>
            <person name="Bonfante P."/>
            <person name="Martin F.M."/>
        </authorList>
    </citation>
    <scope>NUCLEOTIDE SEQUENCE [LARGE SCALE GENOMIC DNA]</scope>
    <source>
        <strain evidence="11 12">RN42</strain>
    </source>
</reference>
<protein>
    <submittedName>
        <fullName evidence="11">Glycoside hydrolase/deacetylase</fullName>
    </submittedName>
</protein>
<evidence type="ECO:0000313" key="12">
    <source>
        <dbReference type="Proteomes" id="UP000275078"/>
    </source>
</evidence>
<dbReference type="InterPro" id="IPR002509">
    <property type="entry name" value="NODB_dom"/>
</dbReference>
<dbReference type="InterPro" id="IPR000254">
    <property type="entry name" value="CBD"/>
</dbReference>
<keyword evidence="12" id="KW-1185">Reference proteome</keyword>
<evidence type="ECO:0000256" key="8">
    <source>
        <dbReference type="SAM" id="SignalP"/>
    </source>
</evidence>
<dbReference type="OrthoDB" id="2125469at2759"/>
<dbReference type="Pfam" id="PF00734">
    <property type="entry name" value="CBM_1"/>
    <property type="match status" value="1"/>
</dbReference>
<organism evidence="11 12">
    <name type="scientific">Ascobolus immersus RN42</name>
    <dbReference type="NCBI Taxonomy" id="1160509"/>
    <lineage>
        <taxon>Eukaryota</taxon>
        <taxon>Fungi</taxon>
        <taxon>Dikarya</taxon>
        <taxon>Ascomycota</taxon>
        <taxon>Pezizomycotina</taxon>
        <taxon>Pezizomycetes</taxon>
        <taxon>Pezizales</taxon>
        <taxon>Ascobolaceae</taxon>
        <taxon>Ascobolus</taxon>
    </lineage>
</organism>
<evidence type="ECO:0000256" key="4">
    <source>
        <dbReference type="ARBA" id="ARBA00022801"/>
    </source>
</evidence>
<dbReference type="GO" id="GO:0005576">
    <property type="term" value="C:extracellular region"/>
    <property type="evidence" value="ECO:0007669"/>
    <property type="project" value="InterPro"/>
</dbReference>
<dbReference type="AlphaFoldDB" id="A0A3N4HGU8"/>
<dbReference type="InterPro" id="IPR035971">
    <property type="entry name" value="CBD_sf"/>
</dbReference>
<dbReference type="GO" id="GO:0046872">
    <property type="term" value="F:metal ion binding"/>
    <property type="evidence" value="ECO:0007669"/>
    <property type="project" value="UniProtKB-KW"/>
</dbReference>
<keyword evidence="2" id="KW-0479">Metal-binding</keyword>
<dbReference type="CDD" id="cd10951">
    <property type="entry name" value="CE4_ClCDA_like"/>
    <property type="match status" value="1"/>
</dbReference>
<evidence type="ECO:0000313" key="11">
    <source>
        <dbReference type="EMBL" id="RPA71581.1"/>
    </source>
</evidence>
<dbReference type="EMBL" id="ML119916">
    <property type="protein sequence ID" value="RPA71581.1"/>
    <property type="molecule type" value="Genomic_DNA"/>
</dbReference>
<keyword evidence="4 11" id="KW-0378">Hydrolase</keyword>
<dbReference type="GO" id="GO:0005975">
    <property type="term" value="P:carbohydrate metabolic process"/>
    <property type="evidence" value="ECO:0007669"/>
    <property type="project" value="InterPro"/>
</dbReference>
<comment type="cofactor">
    <cofactor evidence="1">
        <name>Co(2+)</name>
        <dbReference type="ChEBI" id="CHEBI:48828"/>
    </cofactor>
</comment>
<evidence type="ECO:0000256" key="3">
    <source>
        <dbReference type="ARBA" id="ARBA00022729"/>
    </source>
</evidence>
<dbReference type="PROSITE" id="PS51677">
    <property type="entry name" value="NODB"/>
    <property type="match status" value="1"/>
</dbReference>
<feature type="signal peptide" evidence="8">
    <location>
        <begin position="1"/>
        <end position="22"/>
    </location>
</feature>
<feature type="domain" description="NodB homology" evidence="10">
    <location>
        <begin position="51"/>
        <end position="233"/>
    </location>
</feature>
<keyword evidence="3 8" id="KW-0732">Signal</keyword>